<dbReference type="Proteomes" id="UP000007798">
    <property type="component" value="Unassembled WGS sequence"/>
</dbReference>
<proteinExistence type="predicted"/>
<gene>
    <name evidence="2" type="primary">Dwil\GK22962</name>
    <name evidence="2" type="ORF">Dwil_GK22962</name>
</gene>
<keyword evidence="3" id="KW-1185">Reference proteome</keyword>
<feature type="region of interest" description="Disordered" evidence="1">
    <location>
        <begin position="131"/>
        <end position="196"/>
    </location>
</feature>
<dbReference type="OrthoDB" id="7869073at2759"/>
<protein>
    <submittedName>
        <fullName evidence="2">Uncharacterized protein</fullName>
    </submittedName>
</protein>
<reference evidence="2 3" key="1">
    <citation type="journal article" date="2007" name="Nature">
        <title>Evolution of genes and genomes on the Drosophila phylogeny.</title>
        <authorList>
            <consortium name="Drosophila 12 Genomes Consortium"/>
            <person name="Clark A.G."/>
            <person name="Eisen M.B."/>
            <person name="Smith D.R."/>
            <person name="Bergman C.M."/>
            <person name="Oliver B."/>
            <person name="Markow T.A."/>
            <person name="Kaufman T.C."/>
            <person name="Kellis M."/>
            <person name="Gelbart W."/>
            <person name="Iyer V.N."/>
            <person name="Pollard D.A."/>
            <person name="Sackton T.B."/>
            <person name="Larracuente A.M."/>
            <person name="Singh N.D."/>
            <person name="Abad J.P."/>
            <person name="Abt D.N."/>
            <person name="Adryan B."/>
            <person name="Aguade M."/>
            <person name="Akashi H."/>
            <person name="Anderson W.W."/>
            <person name="Aquadro C.F."/>
            <person name="Ardell D.H."/>
            <person name="Arguello R."/>
            <person name="Artieri C.G."/>
            <person name="Barbash D.A."/>
            <person name="Barker D."/>
            <person name="Barsanti P."/>
            <person name="Batterham P."/>
            <person name="Batzoglou S."/>
            <person name="Begun D."/>
            <person name="Bhutkar A."/>
            <person name="Blanco E."/>
            <person name="Bosak S.A."/>
            <person name="Bradley R.K."/>
            <person name="Brand A.D."/>
            <person name="Brent M.R."/>
            <person name="Brooks A.N."/>
            <person name="Brown R.H."/>
            <person name="Butlin R.K."/>
            <person name="Caggese C."/>
            <person name="Calvi B.R."/>
            <person name="Bernardo de Carvalho A."/>
            <person name="Caspi A."/>
            <person name="Castrezana S."/>
            <person name="Celniker S.E."/>
            <person name="Chang J.L."/>
            <person name="Chapple C."/>
            <person name="Chatterji S."/>
            <person name="Chinwalla A."/>
            <person name="Civetta A."/>
            <person name="Clifton S.W."/>
            <person name="Comeron J.M."/>
            <person name="Costello J.C."/>
            <person name="Coyne J.A."/>
            <person name="Daub J."/>
            <person name="David R.G."/>
            <person name="Delcher A.L."/>
            <person name="Delehaunty K."/>
            <person name="Do C.B."/>
            <person name="Ebling H."/>
            <person name="Edwards K."/>
            <person name="Eickbush T."/>
            <person name="Evans J.D."/>
            <person name="Filipski A."/>
            <person name="Findeiss S."/>
            <person name="Freyhult E."/>
            <person name="Fulton L."/>
            <person name="Fulton R."/>
            <person name="Garcia A.C."/>
            <person name="Gardiner A."/>
            <person name="Garfield D.A."/>
            <person name="Garvin B.E."/>
            <person name="Gibson G."/>
            <person name="Gilbert D."/>
            <person name="Gnerre S."/>
            <person name="Godfrey J."/>
            <person name="Good R."/>
            <person name="Gotea V."/>
            <person name="Gravely B."/>
            <person name="Greenberg A.J."/>
            <person name="Griffiths-Jones S."/>
            <person name="Gross S."/>
            <person name="Guigo R."/>
            <person name="Gustafson E.A."/>
            <person name="Haerty W."/>
            <person name="Hahn M.W."/>
            <person name="Halligan D.L."/>
            <person name="Halpern A.L."/>
            <person name="Halter G.M."/>
            <person name="Han M.V."/>
            <person name="Heger A."/>
            <person name="Hillier L."/>
            <person name="Hinrichs A.S."/>
            <person name="Holmes I."/>
            <person name="Hoskins R.A."/>
            <person name="Hubisz M.J."/>
            <person name="Hultmark D."/>
            <person name="Huntley M.A."/>
            <person name="Jaffe D.B."/>
            <person name="Jagadeeshan S."/>
            <person name="Jeck W.R."/>
            <person name="Johnson J."/>
            <person name="Jones C.D."/>
            <person name="Jordan W.C."/>
            <person name="Karpen G.H."/>
            <person name="Kataoka E."/>
            <person name="Keightley P.D."/>
            <person name="Kheradpour P."/>
            <person name="Kirkness E.F."/>
            <person name="Koerich L.B."/>
            <person name="Kristiansen K."/>
            <person name="Kudrna D."/>
            <person name="Kulathinal R.J."/>
            <person name="Kumar S."/>
            <person name="Kwok R."/>
            <person name="Lander E."/>
            <person name="Langley C.H."/>
            <person name="Lapoint R."/>
            <person name="Lazzaro B.P."/>
            <person name="Lee S.J."/>
            <person name="Levesque L."/>
            <person name="Li R."/>
            <person name="Lin C.F."/>
            <person name="Lin M.F."/>
            <person name="Lindblad-Toh K."/>
            <person name="Llopart A."/>
            <person name="Long M."/>
            <person name="Low L."/>
            <person name="Lozovsky E."/>
            <person name="Lu J."/>
            <person name="Luo M."/>
            <person name="Machado C.A."/>
            <person name="Makalowski W."/>
            <person name="Marzo M."/>
            <person name="Matsuda M."/>
            <person name="Matzkin L."/>
            <person name="McAllister B."/>
            <person name="McBride C.S."/>
            <person name="McKernan B."/>
            <person name="McKernan K."/>
            <person name="Mendez-Lago M."/>
            <person name="Minx P."/>
            <person name="Mollenhauer M.U."/>
            <person name="Montooth K."/>
            <person name="Mount S.M."/>
            <person name="Mu X."/>
            <person name="Myers E."/>
            <person name="Negre B."/>
            <person name="Newfeld S."/>
            <person name="Nielsen R."/>
            <person name="Noor M.A."/>
            <person name="O'Grady P."/>
            <person name="Pachter L."/>
            <person name="Papaceit M."/>
            <person name="Parisi M.J."/>
            <person name="Parisi M."/>
            <person name="Parts L."/>
            <person name="Pedersen J.S."/>
            <person name="Pesole G."/>
            <person name="Phillippy A.M."/>
            <person name="Ponting C.P."/>
            <person name="Pop M."/>
            <person name="Porcelli D."/>
            <person name="Powell J.R."/>
            <person name="Prohaska S."/>
            <person name="Pruitt K."/>
            <person name="Puig M."/>
            <person name="Quesneville H."/>
            <person name="Ram K.R."/>
            <person name="Rand D."/>
            <person name="Rasmussen M.D."/>
            <person name="Reed L.K."/>
            <person name="Reenan R."/>
            <person name="Reily A."/>
            <person name="Remington K.A."/>
            <person name="Rieger T.T."/>
            <person name="Ritchie M.G."/>
            <person name="Robin C."/>
            <person name="Rogers Y.H."/>
            <person name="Rohde C."/>
            <person name="Rozas J."/>
            <person name="Rubenfield M.J."/>
            <person name="Ruiz A."/>
            <person name="Russo S."/>
            <person name="Salzberg S.L."/>
            <person name="Sanchez-Gracia A."/>
            <person name="Saranga D.J."/>
            <person name="Sato H."/>
            <person name="Schaeffer S.W."/>
            <person name="Schatz M.C."/>
            <person name="Schlenke T."/>
            <person name="Schwartz R."/>
            <person name="Segarra C."/>
            <person name="Singh R.S."/>
            <person name="Sirot L."/>
            <person name="Sirota M."/>
            <person name="Sisneros N.B."/>
            <person name="Smith C.D."/>
            <person name="Smith T.F."/>
            <person name="Spieth J."/>
            <person name="Stage D.E."/>
            <person name="Stark A."/>
            <person name="Stephan W."/>
            <person name="Strausberg R.L."/>
            <person name="Strempel S."/>
            <person name="Sturgill D."/>
            <person name="Sutton G."/>
            <person name="Sutton G.G."/>
            <person name="Tao W."/>
            <person name="Teichmann S."/>
            <person name="Tobari Y.N."/>
            <person name="Tomimura Y."/>
            <person name="Tsolas J.M."/>
            <person name="Valente V.L."/>
            <person name="Venter E."/>
            <person name="Venter J.C."/>
            <person name="Vicario S."/>
            <person name="Vieira F.G."/>
            <person name="Vilella A.J."/>
            <person name="Villasante A."/>
            <person name="Walenz B."/>
            <person name="Wang J."/>
            <person name="Wasserman M."/>
            <person name="Watts T."/>
            <person name="Wilson D."/>
            <person name="Wilson R.K."/>
            <person name="Wing R.A."/>
            <person name="Wolfner M.F."/>
            <person name="Wong A."/>
            <person name="Wong G.K."/>
            <person name="Wu C.I."/>
            <person name="Wu G."/>
            <person name="Yamamoto D."/>
            <person name="Yang H.P."/>
            <person name="Yang S.P."/>
            <person name="Yorke J.A."/>
            <person name="Yoshida K."/>
            <person name="Zdobnov E."/>
            <person name="Zhang P."/>
            <person name="Zhang Y."/>
            <person name="Zimin A.V."/>
            <person name="Baldwin J."/>
            <person name="Abdouelleil A."/>
            <person name="Abdulkadir J."/>
            <person name="Abebe A."/>
            <person name="Abera B."/>
            <person name="Abreu J."/>
            <person name="Acer S.C."/>
            <person name="Aftuck L."/>
            <person name="Alexander A."/>
            <person name="An P."/>
            <person name="Anderson E."/>
            <person name="Anderson S."/>
            <person name="Arachi H."/>
            <person name="Azer M."/>
            <person name="Bachantsang P."/>
            <person name="Barry A."/>
            <person name="Bayul T."/>
            <person name="Berlin A."/>
            <person name="Bessette D."/>
            <person name="Bloom T."/>
            <person name="Blye J."/>
            <person name="Boguslavskiy L."/>
            <person name="Bonnet C."/>
            <person name="Boukhgalter B."/>
            <person name="Bourzgui I."/>
            <person name="Brown A."/>
            <person name="Cahill P."/>
            <person name="Channer S."/>
            <person name="Cheshatsang Y."/>
            <person name="Chuda L."/>
            <person name="Citroen M."/>
            <person name="Collymore A."/>
            <person name="Cooke P."/>
            <person name="Costello M."/>
            <person name="D'Aco K."/>
            <person name="Daza R."/>
            <person name="De Haan G."/>
            <person name="DeGray S."/>
            <person name="DeMaso C."/>
            <person name="Dhargay N."/>
            <person name="Dooley K."/>
            <person name="Dooley E."/>
            <person name="Doricent M."/>
            <person name="Dorje P."/>
            <person name="Dorjee K."/>
            <person name="Dupes A."/>
            <person name="Elong R."/>
            <person name="Falk J."/>
            <person name="Farina A."/>
            <person name="Faro S."/>
            <person name="Ferguson D."/>
            <person name="Fisher S."/>
            <person name="Foley C.D."/>
            <person name="Franke A."/>
            <person name="Friedrich D."/>
            <person name="Gadbois L."/>
            <person name="Gearin G."/>
            <person name="Gearin C.R."/>
            <person name="Giannoukos G."/>
            <person name="Goode T."/>
            <person name="Graham J."/>
            <person name="Grandbois E."/>
            <person name="Grewal S."/>
            <person name="Gyaltsen K."/>
            <person name="Hafez N."/>
            <person name="Hagos B."/>
            <person name="Hall J."/>
            <person name="Henson C."/>
            <person name="Hollinger A."/>
            <person name="Honan T."/>
            <person name="Huard M.D."/>
            <person name="Hughes L."/>
            <person name="Hurhula B."/>
            <person name="Husby M.E."/>
            <person name="Kamat A."/>
            <person name="Kanga B."/>
            <person name="Kashin S."/>
            <person name="Khazanovich D."/>
            <person name="Kisner P."/>
            <person name="Lance K."/>
            <person name="Lara M."/>
            <person name="Lee W."/>
            <person name="Lennon N."/>
            <person name="Letendre F."/>
            <person name="LeVine R."/>
            <person name="Lipovsky A."/>
            <person name="Liu X."/>
            <person name="Liu J."/>
            <person name="Liu S."/>
            <person name="Lokyitsang T."/>
            <person name="Lokyitsang Y."/>
            <person name="Lubonja R."/>
            <person name="Lui A."/>
            <person name="MacDonald P."/>
            <person name="Magnisalis V."/>
            <person name="Maru K."/>
            <person name="Matthews C."/>
            <person name="McCusker W."/>
            <person name="McDonough S."/>
            <person name="Mehta T."/>
            <person name="Meldrim J."/>
            <person name="Meneus L."/>
            <person name="Mihai O."/>
            <person name="Mihalev A."/>
            <person name="Mihova T."/>
            <person name="Mittelman R."/>
            <person name="Mlenga V."/>
            <person name="Montmayeur A."/>
            <person name="Mulrain L."/>
            <person name="Navidi A."/>
            <person name="Naylor J."/>
            <person name="Negash T."/>
            <person name="Nguyen T."/>
            <person name="Nguyen N."/>
            <person name="Nicol R."/>
            <person name="Norbu C."/>
            <person name="Norbu N."/>
            <person name="Novod N."/>
            <person name="O'Neill B."/>
            <person name="Osman S."/>
            <person name="Markiewicz E."/>
            <person name="Oyono O.L."/>
            <person name="Patti C."/>
            <person name="Phunkhang P."/>
            <person name="Pierre F."/>
            <person name="Priest M."/>
            <person name="Raghuraman S."/>
            <person name="Rege F."/>
            <person name="Reyes R."/>
            <person name="Rise C."/>
            <person name="Rogov P."/>
            <person name="Ross K."/>
            <person name="Ryan E."/>
            <person name="Settipalli S."/>
            <person name="Shea T."/>
            <person name="Sherpa N."/>
            <person name="Shi L."/>
            <person name="Shih D."/>
            <person name="Sparrow T."/>
            <person name="Spaulding J."/>
            <person name="Stalker J."/>
            <person name="Stange-Thomann N."/>
            <person name="Stavropoulos S."/>
            <person name="Stone C."/>
            <person name="Strader C."/>
            <person name="Tesfaye S."/>
            <person name="Thomson T."/>
            <person name="Thoulutsang Y."/>
            <person name="Thoulutsang D."/>
            <person name="Topham K."/>
            <person name="Topping I."/>
            <person name="Tsamla T."/>
            <person name="Vassiliev H."/>
            <person name="Vo A."/>
            <person name="Wangchuk T."/>
            <person name="Wangdi T."/>
            <person name="Weiand M."/>
            <person name="Wilkinson J."/>
            <person name="Wilson A."/>
            <person name="Yadav S."/>
            <person name="Young G."/>
            <person name="Yu Q."/>
            <person name="Zembek L."/>
            <person name="Zhong D."/>
            <person name="Zimmer A."/>
            <person name="Zwirko Z."/>
            <person name="Jaffe D.B."/>
            <person name="Alvarez P."/>
            <person name="Brockman W."/>
            <person name="Butler J."/>
            <person name="Chin C."/>
            <person name="Gnerre S."/>
            <person name="Grabherr M."/>
            <person name="Kleber M."/>
            <person name="Mauceli E."/>
            <person name="MacCallum I."/>
        </authorList>
    </citation>
    <scope>NUCLEOTIDE SEQUENCE [LARGE SCALE GENOMIC DNA]</scope>
    <source>
        <strain evidence="3">Tucson 14030-0811.24</strain>
    </source>
</reference>
<feature type="compositionally biased region" description="Polar residues" evidence="1">
    <location>
        <begin position="85"/>
        <end position="94"/>
    </location>
</feature>
<dbReference type="HOGENOM" id="CLU_980991_0_0_1"/>
<evidence type="ECO:0000313" key="3">
    <source>
        <dbReference type="Proteomes" id="UP000007798"/>
    </source>
</evidence>
<sequence>MCKCNENNFFDTFLFGLFILDEYYEQCVVPKPNIPRCYPGVMGGGKKNRQGRRFISYKDQESSSNDSDDEPEKNIRQSRRFVTYKNDNQPNNEDVNMEETDTKFEYNVTNSKQINYEMNNFNEVYGQDEAPNSTQDMPSGSAQWRIQPNNVNRPSGAPPLVPSNVPQFNARNRFANKSNSSMGFRKQWKQKQKQPNHQFRNIQNRLGHGQNQTQQQHSNGMRNAYNAFNYSPQNTNQGQRLPSLSNLLQNIKDHFPHNYSIHINNNSQELSNPNTIGSLINTVSNVSNPHRVQNGGLPMGFSGGRPEGSQNNDFMLANNFKIDTKPPEDLNVYQIASNLAMLLQNVVHKPVHDQQVQNQINFLQKALGNPEPKFGIDITIKPQATERPMYHRFK</sequence>
<feature type="compositionally biased region" description="Polar residues" evidence="1">
    <location>
        <begin position="131"/>
        <end position="153"/>
    </location>
</feature>
<dbReference type="STRING" id="7260.B4NN32"/>
<dbReference type="EMBL" id="CH964282">
    <property type="protein sequence ID" value="EDW85771.2"/>
    <property type="molecule type" value="Genomic_DNA"/>
</dbReference>
<name>B4NN32_DROWI</name>
<dbReference type="FunCoup" id="B4NN32">
    <property type="interactions" value="1"/>
</dbReference>
<feature type="region of interest" description="Disordered" evidence="1">
    <location>
        <begin position="56"/>
        <end position="98"/>
    </location>
</feature>
<organism evidence="2 3">
    <name type="scientific">Drosophila willistoni</name>
    <name type="common">Fruit fly</name>
    <dbReference type="NCBI Taxonomy" id="7260"/>
    <lineage>
        <taxon>Eukaryota</taxon>
        <taxon>Metazoa</taxon>
        <taxon>Ecdysozoa</taxon>
        <taxon>Arthropoda</taxon>
        <taxon>Hexapoda</taxon>
        <taxon>Insecta</taxon>
        <taxon>Pterygota</taxon>
        <taxon>Neoptera</taxon>
        <taxon>Endopterygota</taxon>
        <taxon>Diptera</taxon>
        <taxon>Brachycera</taxon>
        <taxon>Muscomorpha</taxon>
        <taxon>Ephydroidea</taxon>
        <taxon>Drosophilidae</taxon>
        <taxon>Drosophila</taxon>
        <taxon>Sophophora</taxon>
    </lineage>
</organism>
<dbReference type="AlphaFoldDB" id="B4NN32"/>
<accession>B4NN32</accession>
<dbReference type="InParanoid" id="B4NN32"/>
<dbReference type="KEGG" id="dwi:6652349"/>
<feature type="compositionally biased region" description="Polar residues" evidence="1">
    <location>
        <begin position="164"/>
        <end position="182"/>
    </location>
</feature>
<evidence type="ECO:0000313" key="2">
    <source>
        <dbReference type="EMBL" id="EDW85771.2"/>
    </source>
</evidence>
<evidence type="ECO:0000256" key="1">
    <source>
        <dbReference type="SAM" id="MobiDB-lite"/>
    </source>
</evidence>